<feature type="active site" evidence="5">
    <location>
        <position position="220"/>
    </location>
</feature>
<dbReference type="InterPro" id="IPR016163">
    <property type="entry name" value="Ald_DH_C"/>
</dbReference>
<evidence type="ECO:0000256" key="4">
    <source>
        <dbReference type="PIRNR" id="PIRNR036492"/>
    </source>
</evidence>
<evidence type="ECO:0000259" key="7">
    <source>
        <dbReference type="Pfam" id="PF00171"/>
    </source>
</evidence>
<evidence type="ECO:0000256" key="1">
    <source>
        <dbReference type="ARBA" id="ARBA00009986"/>
    </source>
</evidence>
<evidence type="ECO:0000313" key="8">
    <source>
        <dbReference type="EMBL" id="XAF71592.1"/>
    </source>
</evidence>
<sequence>MYVCQTRRISLDDLKQRFDQCKQFFNTHETKNVKFRKKQLKQLSKSIRNHEDDLLTAFQKDLGKNKVEAYAAEIGFTLRNIKAARKELKNWTKVKQVNTPIFMFPTKSYIMKEPYGTVLIIGPYNYPFQLLFEPLIGAIAAGNTVILKPSEYTPNVSEVIQQIIEDACPPEYITVCQGDANTTQSLIHMPFDYIFFTGSKQVGKIVYQAASQNLVPVTLELGGKSPVIVDDTANIKVASERISFGKFANAGQTCVAPDYVLVQRKVKDQLVEGMKQTLKEFYGKSVKDSPDFGRIVNQRHFDRLKHLLQLHESDIILGGETDEDELYVAPTLLDGITFDSKIMEDEIFGPVFPIITYDEFDEAVESIRKLPKPLALYLFSEDENATERVLNEISFGGGAINDTMMHLANSNLPFGGVGGSGIGHYHGKYSFNTFSHDKSYIFKTTRLESSLLFPPYKGKFKYIKKFYNN</sequence>
<dbReference type="SUPFAM" id="SSF53720">
    <property type="entry name" value="ALDH-like"/>
    <property type="match status" value="1"/>
</dbReference>
<dbReference type="Gene3D" id="3.40.605.10">
    <property type="entry name" value="Aldehyde Dehydrogenase, Chain A, domain 1"/>
    <property type="match status" value="1"/>
</dbReference>
<keyword evidence="9" id="KW-1185">Reference proteome</keyword>
<dbReference type="Gene3D" id="3.40.309.10">
    <property type="entry name" value="Aldehyde Dehydrogenase, Chain A, domain 2"/>
    <property type="match status" value="1"/>
</dbReference>
<evidence type="ECO:0000256" key="5">
    <source>
        <dbReference type="PROSITE-ProRule" id="PRU10007"/>
    </source>
</evidence>
<dbReference type="CDD" id="cd07136">
    <property type="entry name" value="ALDH_YwdH-P39616"/>
    <property type="match status" value="1"/>
</dbReference>
<dbReference type="EMBL" id="CP128355">
    <property type="protein sequence ID" value="XAF71592.1"/>
    <property type="molecule type" value="Genomic_DNA"/>
</dbReference>
<proteinExistence type="inferred from homology"/>
<gene>
    <name evidence="8" type="ORF">QQM35_10750</name>
</gene>
<dbReference type="Pfam" id="PF00171">
    <property type="entry name" value="Aldedh"/>
    <property type="match status" value="1"/>
</dbReference>
<dbReference type="PIRSF" id="PIRSF036492">
    <property type="entry name" value="ALDH"/>
    <property type="match status" value="1"/>
</dbReference>
<evidence type="ECO:0000256" key="6">
    <source>
        <dbReference type="RuleBase" id="RU003345"/>
    </source>
</evidence>
<dbReference type="InterPro" id="IPR015590">
    <property type="entry name" value="Aldehyde_DH_dom"/>
</dbReference>
<organism evidence="8 9">
    <name type="scientific">Staphylococcus hsinchuensis</name>
    <dbReference type="NCBI Taxonomy" id="3051183"/>
    <lineage>
        <taxon>Bacteria</taxon>
        <taxon>Bacillati</taxon>
        <taxon>Bacillota</taxon>
        <taxon>Bacilli</taxon>
        <taxon>Bacillales</taxon>
        <taxon>Staphylococcaceae</taxon>
        <taxon>Staphylococcus</taxon>
    </lineage>
</organism>
<evidence type="ECO:0000313" key="9">
    <source>
        <dbReference type="Proteomes" id="UP001436297"/>
    </source>
</evidence>
<dbReference type="PANTHER" id="PTHR43570:SF16">
    <property type="entry name" value="ALDEHYDE DEHYDROGENASE TYPE III, ISOFORM Q"/>
    <property type="match status" value="1"/>
</dbReference>
<dbReference type="PROSITE" id="PS00687">
    <property type="entry name" value="ALDEHYDE_DEHYDR_GLU"/>
    <property type="match status" value="1"/>
</dbReference>
<protein>
    <recommendedName>
        <fullName evidence="4">Aldehyde dehydrogenase</fullName>
    </recommendedName>
</protein>
<name>A0ABZ3EHA7_9STAP</name>
<accession>A0ABZ3EHA7</accession>
<keyword evidence="3" id="KW-0520">NAD</keyword>
<keyword evidence="2 4" id="KW-0560">Oxidoreductase</keyword>
<dbReference type="InterPro" id="IPR016162">
    <property type="entry name" value="Ald_DH_N"/>
</dbReference>
<dbReference type="InterPro" id="IPR029510">
    <property type="entry name" value="Ald_DH_CS_GLU"/>
</dbReference>
<dbReference type="PANTHER" id="PTHR43570">
    <property type="entry name" value="ALDEHYDE DEHYDROGENASE"/>
    <property type="match status" value="1"/>
</dbReference>
<dbReference type="InterPro" id="IPR012394">
    <property type="entry name" value="Aldehyde_DH_NAD(P)"/>
</dbReference>
<dbReference type="InterPro" id="IPR016160">
    <property type="entry name" value="Ald_DH_CS_CYS"/>
</dbReference>
<reference evidence="8 9" key="1">
    <citation type="journal article" date="2024" name="Pathogens">
        <title>Staphylococcus hsinchuensis sp. nov., Isolated from Soymilk.</title>
        <authorList>
            <person name="Wang Y.T."/>
            <person name="Lin Y.C."/>
            <person name="Hsieh Y.H."/>
            <person name="Lin Y.T."/>
            <person name="Hamada M."/>
            <person name="Chen C.C."/>
            <person name="Liou J.S."/>
            <person name="Lee A.Y."/>
            <person name="Zhang W.L."/>
            <person name="Chen Y.T."/>
            <person name="Huang C.H."/>
        </authorList>
    </citation>
    <scope>NUCLEOTIDE SEQUENCE [LARGE SCALE GENOMIC DNA]</scope>
    <source>
        <strain evidence="8 9">H164</strain>
    </source>
</reference>
<comment type="similarity">
    <text evidence="1 4 6">Belongs to the aldehyde dehydrogenase family.</text>
</comment>
<dbReference type="Proteomes" id="UP001436297">
    <property type="component" value="Chromosome"/>
</dbReference>
<feature type="domain" description="Aldehyde dehydrogenase" evidence="7">
    <location>
        <begin position="3"/>
        <end position="438"/>
    </location>
</feature>
<dbReference type="PROSITE" id="PS00070">
    <property type="entry name" value="ALDEHYDE_DEHYDR_CYS"/>
    <property type="match status" value="1"/>
</dbReference>
<evidence type="ECO:0000256" key="2">
    <source>
        <dbReference type="ARBA" id="ARBA00023002"/>
    </source>
</evidence>
<evidence type="ECO:0000256" key="3">
    <source>
        <dbReference type="ARBA" id="ARBA00023027"/>
    </source>
</evidence>
<dbReference type="InterPro" id="IPR016161">
    <property type="entry name" value="Ald_DH/histidinol_DH"/>
</dbReference>